<comment type="caution">
    <text evidence="4">The sequence shown here is derived from an EMBL/GenBank/DDBJ whole genome shotgun (WGS) entry which is preliminary data.</text>
</comment>
<feature type="compositionally biased region" description="Acidic residues" evidence="1">
    <location>
        <begin position="31"/>
        <end position="41"/>
    </location>
</feature>
<feature type="transmembrane region" description="Helical" evidence="2">
    <location>
        <begin position="490"/>
        <end position="515"/>
    </location>
</feature>
<name>A0A2A2J2J2_9BILA</name>
<feature type="compositionally biased region" description="Basic and acidic residues" evidence="1">
    <location>
        <begin position="538"/>
        <end position="551"/>
    </location>
</feature>
<keyword evidence="5" id="KW-1185">Reference proteome</keyword>
<dbReference type="AlphaFoldDB" id="A0A2A2J2J2"/>
<sequence>MSSLLQRSLLLAAFLCLLLPLQPLFAQVTDDTSEEDDDDDTVQNPQCLPKPYSGPEVAKKVQFVFVLDQTRTSRKAKRIRYLYKAIGCEVPVHGNYQLAVARISPDDVQIGDFVSSDQFAEELFSESDFGDSSGQTTCQKFHLTLNKLKEKVQEKADSHVHLVMSSEGEQNDDCSLHKAFLDFFRSSANREFLHFDGILISNSTEDSSNGMRVKIDSYNRINPNRASLVEFKHVTDGKNARELRKQYQPWINNALTLKHEKEDFDGDANVKIRNRIAVQSSSNQTATTEMELEIVDMEDETTASADNNMAFAFEIVTVEMGDNTTSATISTLPSTNSTVSVPLPVSALGNSTLASISSLSTDSSSPPLDSTLSTVLLVNLTSGGSNTTTLDGSPSTQASSGLPFLFTVLSTSSDADAASNRSTSESTTASTIETSSETSSPEQLTEDVLATERTTSSGNEQTTTTEEEKNDVPVKEGGLAANKNWLQRNWAILLVILLILLIILIILCILCFLICRKRKDKDKYLPVGSAELGTAEAAKGESKFEKEEGESKSTSGVVVAGGKSKSVKKKAADPTITPIERKYTPMKVSSREPTEKEPGQQPHKSYEEAWGPEEKPDELKFETD</sequence>
<accession>A0A2A2J2J2</accession>
<feature type="compositionally biased region" description="Low complexity" evidence="1">
    <location>
        <begin position="419"/>
        <end position="443"/>
    </location>
</feature>
<feature type="compositionally biased region" description="Low complexity" evidence="1">
    <location>
        <begin position="552"/>
        <end position="564"/>
    </location>
</feature>
<protein>
    <recommendedName>
        <fullName evidence="6">VWFA domain-containing protein</fullName>
    </recommendedName>
</protein>
<organism evidence="4 5">
    <name type="scientific">Diploscapter pachys</name>
    <dbReference type="NCBI Taxonomy" id="2018661"/>
    <lineage>
        <taxon>Eukaryota</taxon>
        <taxon>Metazoa</taxon>
        <taxon>Ecdysozoa</taxon>
        <taxon>Nematoda</taxon>
        <taxon>Chromadorea</taxon>
        <taxon>Rhabditida</taxon>
        <taxon>Rhabditina</taxon>
        <taxon>Rhabditomorpha</taxon>
        <taxon>Rhabditoidea</taxon>
        <taxon>Rhabditidae</taxon>
        <taxon>Diploscapter</taxon>
    </lineage>
</organism>
<evidence type="ECO:0008006" key="6">
    <source>
        <dbReference type="Google" id="ProtNLM"/>
    </source>
</evidence>
<dbReference type="Proteomes" id="UP000218231">
    <property type="component" value="Unassembled WGS sequence"/>
</dbReference>
<proteinExistence type="predicted"/>
<reference evidence="4 5" key="1">
    <citation type="journal article" date="2017" name="Curr. Biol.">
        <title>Genome architecture and evolution of a unichromosomal asexual nematode.</title>
        <authorList>
            <person name="Fradin H."/>
            <person name="Zegar C."/>
            <person name="Gutwein M."/>
            <person name="Lucas J."/>
            <person name="Kovtun M."/>
            <person name="Corcoran D."/>
            <person name="Baugh L.R."/>
            <person name="Kiontke K."/>
            <person name="Gunsalus K."/>
            <person name="Fitch D.H."/>
            <person name="Piano F."/>
        </authorList>
    </citation>
    <scope>NUCLEOTIDE SEQUENCE [LARGE SCALE GENOMIC DNA]</scope>
    <source>
        <strain evidence="4">PF1309</strain>
    </source>
</reference>
<evidence type="ECO:0000256" key="1">
    <source>
        <dbReference type="SAM" id="MobiDB-lite"/>
    </source>
</evidence>
<feature type="chain" id="PRO_5012516726" description="VWFA domain-containing protein" evidence="3">
    <location>
        <begin position="27"/>
        <end position="624"/>
    </location>
</feature>
<evidence type="ECO:0000313" key="4">
    <source>
        <dbReference type="EMBL" id="PAV55803.1"/>
    </source>
</evidence>
<keyword evidence="2" id="KW-0472">Membrane</keyword>
<keyword evidence="2" id="KW-1133">Transmembrane helix</keyword>
<dbReference type="EMBL" id="LIAE01010748">
    <property type="protein sequence ID" value="PAV55803.1"/>
    <property type="molecule type" value="Genomic_DNA"/>
</dbReference>
<evidence type="ECO:0000256" key="3">
    <source>
        <dbReference type="SAM" id="SignalP"/>
    </source>
</evidence>
<feature type="compositionally biased region" description="Basic and acidic residues" evidence="1">
    <location>
        <begin position="579"/>
        <end position="624"/>
    </location>
</feature>
<keyword evidence="3" id="KW-0732">Signal</keyword>
<dbReference type="OrthoDB" id="5826594at2759"/>
<feature type="region of interest" description="Disordered" evidence="1">
    <location>
        <begin position="30"/>
        <end position="51"/>
    </location>
</feature>
<feature type="signal peptide" evidence="3">
    <location>
        <begin position="1"/>
        <end position="26"/>
    </location>
</feature>
<evidence type="ECO:0000313" key="5">
    <source>
        <dbReference type="Proteomes" id="UP000218231"/>
    </source>
</evidence>
<feature type="region of interest" description="Disordered" evidence="1">
    <location>
        <begin position="416"/>
        <end position="472"/>
    </location>
</feature>
<keyword evidence="2" id="KW-0812">Transmembrane</keyword>
<gene>
    <name evidence="4" type="ORF">WR25_07219</name>
</gene>
<feature type="region of interest" description="Disordered" evidence="1">
    <location>
        <begin position="535"/>
        <end position="624"/>
    </location>
</feature>
<dbReference type="Pfam" id="PF21203">
    <property type="entry name" value="ECM10"/>
    <property type="match status" value="1"/>
</dbReference>
<dbReference type="STRING" id="2018661.A0A2A2J2J2"/>
<evidence type="ECO:0000256" key="2">
    <source>
        <dbReference type="SAM" id="Phobius"/>
    </source>
</evidence>